<proteinExistence type="predicted"/>
<protein>
    <recommendedName>
        <fullName evidence="5">LPXTG-motif cell wall-anchored protein</fullName>
    </recommendedName>
</protein>
<organism evidence="3 4">
    <name type="scientific">Actinomycetospora endophytica</name>
    <dbReference type="NCBI Taxonomy" id="2291215"/>
    <lineage>
        <taxon>Bacteria</taxon>
        <taxon>Bacillati</taxon>
        <taxon>Actinomycetota</taxon>
        <taxon>Actinomycetes</taxon>
        <taxon>Pseudonocardiales</taxon>
        <taxon>Pseudonocardiaceae</taxon>
        <taxon>Actinomycetospora</taxon>
    </lineage>
</organism>
<keyword evidence="2" id="KW-0472">Membrane</keyword>
<evidence type="ECO:0008006" key="5">
    <source>
        <dbReference type="Google" id="ProtNLM"/>
    </source>
</evidence>
<dbReference type="RefSeq" id="WP_230738126.1">
    <property type="nucleotide sequence ID" value="NZ_JAJNDB010000005.1"/>
</dbReference>
<evidence type="ECO:0000256" key="1">
    <source>
        <dbReference type="SAM" id="MobiDB-lite"/>
    </source>
</evidence>
<keyword evidence="2" id="KW-1133">Transmembrane helix</keyword>
<comment type="caution">
    <text evidence="3">The sequence shown here is derived from an EMBL/GenBank/DDBJ whole genome shotgun (WGS) entry which is preliminary data.</text>
</comment>
<reference evidence="3 4" key="1">
    <citation type="submission" date="2021-11" db="EMBL/GenBank/DDBJ databases">
        <title>Draft genome sequence of Actinomycetospora sp. SF1 isolated from the rhizosphere soil.</title>
        <authorList>
            <person name="Duangmal K."/>
            <person name="Chantavorakit T."/>
        </authorList>
    </citation>
    <scope>NUCLEOTIDE SEQUENCE [LARGE SCALE GENOMIC DNA]</scope>
    <source>
        <strain evidence="3 4">TBRC 5722</strain>
    </source>
</reference>
<dbReference type="EMBL" id="JAJNDB010000005">
    <property type="protein sequence ID" value="MCD2196273.1"/>
    <property type="molecule type" value="Genomic_DNA"/>
</dbReference>
<accession>A0ABS8PE57</accession>
<feature type="region of interest" description="Disordered" evidence="1">
    <location>
        <begin position="70"/>
        <end position="89"/>
    </location>
</feature>
<feature type="transmembrane region" description="Helical" evidence="2">
    <location>
        <begin position="7"/>
        <end position="28"/>
    </location>
</feature>
<keyword evidence="2" id="KW-0812">Transmembrane</keyword>
<evidence type="ECO:0000313" key="3">
    <source>
        <dbReference type="EMBL" id="MCD2196273.1"/>
    </source>
</evidence>
<keyword evidence="4" id="KW-1185">Reference proteome</keyword>
<dbReference type="Proteomes" id="UP001199469">
    <property type="component" value="Unassembled WGS sequence"/>
</dbReference>
<gene>
    <name evidence="3" type="ORF">LQ327_23130</name>
</gene>
<name>A0ABS8PE57_9PSEU</name>
<feature type="transmembrane region" description="Helical" evidence="2">
    <location>
        <begin position="40"/>
        <end position="62"/>
    </location>
</feature>
<sequence>MESLARVRAGIAGIVVGVVVIVVGLLTSGLSDSSTSSEGLGWPVVVGAVLLIGGAVLLVLGLRHKREEERELASLRADETRDNSDDRPL</sequence>
<evidence type="ECO:0000313" key="4">
    <source>
        <dbReference type="Proteomes" id="UP001199469"/>
    </source>
</evidence>
<evidence type="ECO:0000256" key="2">
    <source>
        <dbReference type="SAM" id="Phobius"/>
    </source>
</evidence>